<evidence type="ECO:0000313" key="9">
    <source>
        <dbReference type="EMBL" id="KAG7401424.1"/>
    </source>
</evidence>
<keyword evidence="5" id="KW-0442">Lipid degradation</keyword>
<keyword evidence="7" id="KW-0732">Signal</keyword>
<dbReference type="EMBL" id="JAGDFL010000013">
    <property type="protein sequence ID" value="KAG7401424.1"/>
    <property type="molecule type" value="Genomic_DNA"/>
</dbReference>
<dbReference type="AlphaFoldDB" id="A0A8T1X7U7"/>
<feature type="domain" description="PLD phosphodiesterase" evidence="8">
    <location>
        <begin position="437"/>
        <end position="464"/>
    </location>
</feature>
<sequence length="573" mass="63757">MRKSVLLVACVLALAPTLSPAWSISSVFRGGNDSDSASGSGSANASNISDVALEQPLLKATDWFLTEEEITESRGGSPRSDMATYSTGNSVTTFTVTKEFFDSVYEDLSTTVESDRVMLAAWDTDLIPFTPDVDPTGAKSNFDVVFGGIVKRGGDVKILTWTNKFLFFQDIAARNKINKLPSSGINDADALFIFDDRLPYTMSSHHQKTLVIAASNASGADDHPVAYVGGIDLSNDRWDTIHHNATAIRKASGVHFRNNGWVDSSLRIHGPAAKDVANNFLDRWNSPYLPAQSLGDDVVDFKNPKYSYLPPIDYASSNTTSKLGQQNVQIVRTFSCKYKHWEFAPYGETSLFQARIKAIKNAKNFIYIEDQYFILVPELLDALMEVLPRLQRLVVVVEPPEMITRIGGYERYLYENVQPLKEKFPDKFKIYTMKKKLGIYIHSKLVVIDDVYLSDGSANWNRRSMTSDPELNANIVDDDHVKSPDGVTVGKLVRDFRIRKFQEMTGLSYDKLDAMRFVAAAEEFENAAASESSLIQTFEVDKELYYDVFNDDVHQTIDPMDVCGGSSPASASA</sequence>
<evidence type="ECO:0000259" key="8">
    <source>
        <dbReference type="PROSITE" id="PS50035"/>
    </source>
</evidence>
<evidence type="ECO:0000256" key="7">
    <source>
        <dbReference type="SAM" id="SignalP"/>
    </source>
</evidence>
<dbReference type="GO" id="GO:0009395">
    <property type="term" value="P:phospholipid catabolic process"/>
    <property type="evidence" value="ECO:0007669"/>
    <property type="project" value="TreeGrafter"/>
</dbReference>
<evidence type="ECO:0000256" key="6">
    <source>
        <dbReference type="ARBA" id="ARBA00023098"/>
    </source>
</evidence>
<evidence type="ECO:0000256" key="1">
    <source>
        <dbReference type="ARBA" id="ARBA00000798"/>
    </source>
</evidence>
<dbReference type="InterPro" id="IPR015679">
    <property type="entry name" value="PLipase_D_fam"/>
</dbReference>
<evidence type="ECO:0000256" key="4">
    <source>
        <dbReference type="ARBA" id="ARBA00022801"/>
    </source>
</evidence>
<comment type="catalytic activity">
    <reaction evidence="1">
        <text>a 1,2-diacyl-sn-glycero-3-phosphocholine + H2O = a 1,2-diacyl-sn-glycero-3-phosphate + choline + H(+)</text>
        <dbReference type="Rhea" id="RHEA:14445"/>
        <dbReference type="ChEBI" id="CHEBI:15354"/>
        <dbReference type="ChEBI" id="CHEBI:15377"/>
        <dbReference type="ChEBI" id="CHEBI:15378"/>
        <dbReference type="ChEBI" id="CHEBI:57643"/>
        <dbReference type="ChEBI" id="CHEBI:58608"/>
        <dbReference type="EC" id="3.1.4.4"/>
    </reaction>
</comment>
<gene>
    <name evidence="9" type="ORF">PHYBOEH_001416</name>
</gene>
<keyword evidence="3" id="KW-0677">Repeat</keyword>
<dbReference type="OrthoDB" id="14911at2759"/>
<dbReference type="CDD" id="cd09105">
    <property type="entry name" value="PLDc_vPLD1_2_like_2"/>
    <property type="match status" value="1"/>
</dbReference>
<feature type="chain" id="PRO_5035749220" description="phospholipase D" evidence="7">
    <location>
        <begin position="22"/>
        <end position="573"/>
    </location>
</feature>
<dbReference type="InterPro" id="IPR025202">
    <property type="entry name" value="PLD-like_dom"/>
</dbReference>
<protein>
    <recommendedName>
        <fullName evidence="2">phospholipase D</fullName>
        <ecNumber evidence="2">3.1.4.4</ecNumber>
    </recommendedName>
</protein>
<dbReference type="Pfam" id="PF13091">
    <property type="entry name" value="PLDc_2"/>
    <property type="match status" value="1"/>
</dbReference>
<dbReference type="PANTHER" id="PTHR18896">
    <property type="entry name" value="PHOSPHOLIPASE D"/>
    <property type="match status" value="1"/>
</dbReference>
<evidence type="ECO:0000256" key="5">
    <source>
        <dbReference type="ARBA" id="ARBA00022963"/>
    </source>
</evidence>
<keyword evidence="4" id="KW-0378">Hydrolase</keyword>
<evidence type="ECO:0000256" key="3">
    <source>
        <dbReference type="ARBA" id="ARBA00022737"/>
    </source>
</evidence>
<dbReference type="PANTHER" id="PTHR18896:SF76">
    <property type="entry name" value="PHOSPHOLIPASE"/>
    <property type="match status" value="1"/>
</dbReference>
<name>A0A8T1X7U7_9STRA</name>
<dbReference type="GO" id="GO:0004630">
    <property type="term" value="F:phospholipase D activity"/>
    <property type="evidence" value="ECO:0007669"/>
    <property type="project" value="UniProtKB-EC"/>
</dbReference>
<dbReference type="SMART" id="SM00155">
    <property type="entry name" value="PLDc"/>
    <property type="match status" value="2"/>
</dbReference>
<evidence type="ECO:0000313" key="10">
    <source>
        <dbReference type="Proteomes" id="UP000693981"/>
    </source>
</evidence>
<comment type="caution">
    <text evidence="9">The sequence shown here is derived from an EMBL/GenBank/DDBJ whole genome shotgun (WGS) entry which is preliminary data.</text>
</comment>
<dbReference type="InterPro" id="IPR001736">
    <property type="entry name" value="PLipase_D/transphosphatidylase"/>
</dbReference>
<keyword evidence="6" id="KW-0443">Lipid metabolism</keyword>
<dbReference type="Proteomes" id="UP000693981">
    <property type="component" value="Unassembled WGS sequence"/>
</dbReference>
<reference evidence="9" key="1">
    <citation type="submission" date="2021-02" db="EMBL/GenBank/DDBJ databases">
        <authorList>
            <person name="Palmer J.M."/>
        </authorList>
    </citation>
    <scope>NUCLEOTIDE SEQUENCE</scope>
    <source>
        <strain evidence="9">SCRP23</strain>
    </source>
</reference>
<dbReference type="PROSITE" id="PS50035">
    <property type="entry name" value="PLD"/>
    <property type="match status" value="1"/>
</dbReference>
<keyword evidence="10" id="KW-1185">Reference proteome</keyword>
<accession>A0A8T1X7U7</accession>
<proteinExistence type="predicted"/>
<dbReference type="EC" id="3.1.4.4" evidence="2"/>
<feature type="signal peptide" evidence="7">
    <location>
        <begin position="1"/>
        <end position="21"/>
    </location>
</feature>
<organism evidence="9 10">
    <name type="scientific">Phytophthora boehmeriae</name>
    <dbReference type="NCBI Taxonomy" id="109152"/>
    <lineage>
        <taxon>Eukaryota</taxon>
        <taxon>Sar</taxon>
        <taxon>Stramenopiles</taxon>
        <taxon>Oomycota</taxon>
        <taxon>Peronosporomycetes</taxon>
        <taxon>Peronosporales</taxon>
        <taxon>Peronosporaceae</taxon>
        <taxon>Phytophthora</taxon>
    </lineage>
</organism>
<evidence type="ECO:0000256" key="2">
    <source>
        <dbReference type="ARBA" id="ARBA00012027"/>
    </source>
</evidence>
<dbReference type="GO" id="GO:0005886">
    <property type="term" value="C:plasma membrane"/>
    <property type="evidence" value="ECO:0007669"/>
    <property type="project" value="TreeGrafter"/>
</dbReference>